<protein>
    <submittedName>
        <fullName evidence="1">Uncharacterized protein</fullName>
    </submittedName>
</protein>
<comment type="caution">
    <text evidence="1">The sequence shown here is derived from an EMBL/GenBank/DDBJ whole genome shotgun (WGS) entry which is preliminary data.</text>
</comment>
<evidence type="ECO:0000313" key="2">
    <source>
        <dbReference type="Proteomes" id="UP000622475"/>
    </source>
</evidence>
<evidence type="ECO:0000313" key="1">
    <source>
        <dbReference type="EMBL" id="MBE9663156.1"/>
    </source>
</evidence>
<name>A0A929PXG8_9SPHI</name>
<accession>A0A929PXG8</accession>
<dbReference type="AlphaFoldDB" id="A0A929PXG8"/>
<organism evidence="1 2">
    <name type="scientific">Mucilaginibacter myungsuensis</name>
    <dbReference type="NCBI Taxonomy" id="649104"/>
    <lineage>
        <taxon>Bacteria</taxon>
        <taxon>Pseudomonadati</taxon>
        <taxon>Bacteroidota</taxon>
        <taxon>Sphingobacteriia</taxon>
        <taxon>Sphingobacteriales</taxon>
        <taxon>Sphingobacteriaceae</taxon>
        <taxon>Mucilaginibacter</taxon>
    </lineage>
</organism>
<sequence length="233" mass="26839">MEEHFTQVLKKNYQEFKKGLPVFSASYQTWYSEALPLIKILLPLRYNDFIRLYEKPKVRKEITKENYVIEDYLSDTVVTTGFDKKVVAGPDAAIPAFEQQFHIVGAILNTLESSLLDIRREIQAELLDAELEKAALLAKGKLYRPAGIVAGIVLEKHLEHVCERRQLKISRKTIADMNEALKKYEVIGFPEYRHIGLLAELYQLCVQNKKREPEQNEVADLINGADKMIKTIF</sequence>
<dbReference type="EMBL" id="JADFFL010000005">
    <property type="protein sequence ID" value="MBE9663156.1"/>
    <property type="molecule type" value="Genomic_DNA"/>
</dbReference>
<dbReference type="Proteomes" id="UP000622475">
    <property type="component" value="Unassembled WGS sequence"/>
</dbReference>
<keyword evidence="2" id="KW-1185">Reference proteome</keyword>
<gene>
    <name evidence="1" type="ORF">IRJ16_14800</name>
</gene>
<reference evidence="1" key="1">
    <citation type="submission" date="2020-10" db="EMBL/GenBank/DDBJ databases">
        <title>Mucilaginibacter mali sp. nov., isolated from rhizosphere soil of apple orchard.</title>
        <authorList>
            <person name="Lee J.-S."/>
            <person name="Kim H.S."/>
            <person name="Kim J.-S."/>
        </authorList>
    </citation>
    <scope>NUCLEOTIDE SEQUENCE</scope>
    <source>
        <strain evidence="1">KCTC 22746</strain>
    </source>
</reference>
<proteinExistence type="predicted"/>